<evidence type="ECO:0000313" key="2">
    <source>
        <dbReference type="EMBL" id="AWB68904.1"/>
    </source>
</evidence>
<keyword evidence="1" id="KW-0812">Transmembrane</keyword>
<feature type="transmembrane region" description="Helical" evidence="1">
    <location>
        <begin position="86"/>
        <end position="102"/>
    </location>
</feature>
<name>A0A2S0VXH0_9ALTE</name>
<keyword evidence="1" id="KW-1133">Transmembrane helix</keyword>
<dbReference type="EMBL" id="CP026604">
    <property type="protein sequence ID" value="AWB68904.1"/>
    <property type="molecule type" value="Genomic_DNA"/>
</dbReference>
<dbReference type="KEGG" id="cate:C2869_03235"/>
<dbReference type="InterPro" id="IPR026267">
    <property type="entry name" value="YgjV"/>
</dbReference>
<sequence length="165" mass="17844">MVSFALGIASFYQKDDFKLKLLMAAMLIVHSGHFVLLGAYTAASICLVSILRTVLSMYSSSVKVALAVMVLYVASGFITADKLIDWVPVFGGLVGTYSLFCLKGIPLRIGLLIGAMIWVANNLIVGSIGGTLLESIIVIVNSFTIYRLYRDQKNTNLSIQTSPNS</sequence>
<evidence type="ECO:0000313" key="3">
    <source>
        <dbReference type="Proteomes" id="UP000244441"/>
    </source>
</evidence>
<proteinExistence type="predicted"/>
<gene>
    <name evidence="2" type="ORF">C2869_03235</name>
</gene>
<feature type="transmembrane region" description="Helical" evidence="1">
    <location>
        <begin position="132"/>
        <end position="149"/>
    </location>
</feature>
<evidence type="ECO:0000256" key="1">
    <source>
        <dbReference type="SAM" id="Phobius"/>
    </source>
</evidence>
<dbReference type="AlphaFoldDB" id="A0A2S0VXH0"/>
<dbReference type="InterPro" id="IPR019629">
    <property type="entry name" value="Uncharacterised_HI1736/YgjV"/>
</dbReference>
<dbReference type="PIRSF" id="PIRSF011443">
    <property type="entry name" value="YgjV"/>
    <property type="match status" value="1"/>
</dbReference>
<dbReference type="Pfam" id="PF10688">
    <property type="entry name" value="Imp-YgjV"/>
    <property type="match status" value="1"/>
</dbReference>
<feature type="transmembrane region" description="Helical" evidence="1">
    <location>
        <begin position="62"/>
        <end position="80"/>
    </location>
</feature>
<keyword evidence="3" id="KW-1185">Reference proteome</keyword>
<keyword evidence="1" id="KW-0472">Membrane</keyword>
<dbReference type="OrthoDB" id="7858522at2"/>
<dbReference type="Proteomes" id="UP000244441">
    <property type="component" value="Chromosome"/>
</dbReference>
<accession>A0A2S0VXH0</accession>
<organism evidence="2 3">
    <name type="scientific">Saccharobesus litoralis</name>
    <dbReference type="NCBI Taxonomy" id="2172099"/>
    <lineage>
        <taxon>Bacteria</taxon>
        <taxon>Pseudomonadati</taxon>
        <taxon>Pseudomonadota</taxon>
        <taxon>Gammaproteobacteria</taxon>
        <taxon>Alteromonadales</taxon>
        <taxon>Alteromonadaceae</taxon>
        <taxon>Saccharobesus</taxon>
    </lineage>
</organism>
<reference evidence="2 3" key="1">
    <citation type="submission" date="2018-01" db="EMBL/GenBank/DDBJ databases">
        <title>Genome sequence of a Cantenovulum-like bacteria.</title>
        <authorList>
            <person name="Tan W.R."/>
            <person name="Lau N.-S."/>
            <person name="Go F."/>
            <person name="Amirul A.-A.A."/>
        </authorList>
    </citation>
    <scope>NUCLEOTIDE SEQUENCE [LARGE SCALE GENOMIC DNA]</scope>
    <source>
        <strain evidence="2 3">CCB-QB4</strain>
    </source>
</reference>
<protein>
    <submittedName>
        <fullName evidence="2">YgjV family protein</fullName>
    </submittedName>
</protein>
<feature type="transmembrane region" description="Helical" evidence="1">
    <location>
        <begin position="21"/>
        <end position="50"/>
    </location>
</feature>